<dbReference type="CDD" id="cd00121">
    <property type="entry name" value="MATH"/>
    <property type="match status" value="1"/>
</dbReference>
<evidence type="ECO:0000313" key="3">
    <source>
        <dbReference type="Proteomes" id="UP001530400"/>
    </source>
</evidence>
<dbReference type="Gene3D" id="3.30.710.10">
    <property type="entry name" value="Potassium Channel Kv1.1, Chain A"/>
    <property type="match status" value="1"/>
</dbReference>
<keyword evidence="3" id="KW-1185">Reference proteome</keyword>
<dbReference type="PROSITE" id="PS50097">
    <property type="entry name" value="BTB"/>
    <property type="match status" value="1"/>
</dbReference>
<dbReference type="InterPro" id="IPR008974">
    <property type="entry name" value="TRAF-like"/>
</dbReference>
<dbReference type="PANTHER" id="PTHR26379:SF187">
    <property type="entry name" value="OS07G0655300 PROTEIN"/>
    <property type="match status" value="1"/>
</dbReference>
<dbReference type="InterPro" id="IPR045005">
    <property type="entry name" value="BPM1-6"/>
</dbReference>
<reference evidence="2 3" key="1">
    <citation type="submission" date="2024-10" db="EMBL/GenBank/DDBJ databases">
        <title>Updated reference genomes for cyclostephanoid diatoms.</title>
        <authorList>
            <person name="Roberts W.R."/>
            <person name="Alverson A.J."/>
        </authorList>
    </citation>
    <scope>NUCLEOTIDE SEQUENCE [LARGE SCALE GENOMIC DNA]</scope>
    <source>
        <strain evidence="2 3">AJA010-31</strain>
    </source>
</reference>
<dbReference type="InterPro" id="IPR002083">
    <property type="entry name" value="MATH/TRAF_dom"/>
</dbReference>
<proteinExistence type="predicted"/>
<evidence type="ECO:0000313" key="2">
    <source>
        <dbReference type="EMBL" id="KAL3771446.1"/>
    </source>
</evidence>
<feature type="domain" description="BTB" evidence="1">
    <location>
        <begin position="155"/>
        <end position="183"/>
    </location>
</feature>
<dbReference type="EMBL" id="JALLPJ020001287">
    <property type="protein sequence ID" value="KAL3771446.1"/>
    <property type="molecule type" value="Genomic_DNA"/>
</dbReference>
<dbReference type="PANTHER" id="PTHR26379">
    <property type="entry name" value="BTB/POZ AND MATH DOMAIN-CONTAINING PROTEIN 1"/>
    <property type="match status" value="1"/>
</dbReference>
<dbReference type="InterPro" id="IPR000210">
    <property type="entry name" value="BTB/POZ_dom"/>
</dbReference>
<dbReference type="AlphaFoldDB" id="A0ABD3N8U6"/>
<dbReference type="InterPro" id="IPR011333">
    <property type="entry name" value="SKP1/BTB/POZ_sf"/>
</dbReference>
<protein>
    <recommendedName>
        <fullName evidence="1">BTB domain-containing protein</fullName>
    </recommendedName>
</protein>
<gene>
    <name evidence="2" type="ORF">ACHAWO_009109</name>
</gene>
<dbReference type="Pfam" id="PF00651">
    <property type="entry name" value="BTB"/>
    <property type="match status" value="1"/>
</dbReference>
<organism evidence="2 3">
    <name type="scientific">Cyclotella atomus</name>
    <dbReference type="NCBI Taxonomy" id="382360"/>
    <lineage>
        <taxon>Eukaryota</taxon>
        <taxon>Sar</taxon>
        <taxon>Stramenopiles</taxon>
        <taxon>Ochrophyta</taxon>
        <taxon>Bacillariophyta</taxon>
        <taxon>Coscinodiscophyceae</taxon>
        <taxon>Thalassiosirophycidae</taxon>
        <taxon>Stephanodiscales</taxon>
        <taxon>Stephanodiscaceae</taxon>
        <taxon>Cyclotella</taxon>
    </lineage>
</organism>
<name>A0ABD3N8U6_9STRA</name>
<dbReference type="Proteomes" id="UP001530400">
    <property type="component" value="Unassembled WGS sequence"/>
</dbReference>
<comment type="caution">
    <text evidence="2">The sequence shown here is derived from an EMBL/GenBank/DDBJ whole genome shotgun (WGS) entry which is preliminary data.</text>
</comment>
<dbReference type="SUPFAM" id="SSF54695">
    <property type="entry name" value="POZ domain"/>
    <property type="match status" value="1"/>
</dbReference>
<dbReference type="Gene3D" id="2.60.210.10">
    <property type="entry name" value="Apoptosis, Tumor Necrosis Factor Receptor Associated Protein 2, Chain A"/>
    <property type="match status" value="1"/>
</dbReference>
<evidence type="ECO:0000259" key="1">
    <source>
        <dbReference type="PROSITE" id="PS50097"/>
    </source>
</evidence>
<dbReference type="SUPFAM" id="SSF49599">
    <property type="entry name" value="TRAF domain-like"/>
    <property type="match status" value="1"/>
</dbReference>
<accession>A0ABD3N8U6</accession>
<sequence>MEESIKIHFHNFAKLPSSKGDFVKSAVFRCVGYDCSLNFYPGGIVNAGGEGFMSLFLKNETMHKPNVAFDLLVMKANGKVYSIQSTQRVYSPNNRCVEIVSRDEVLKPNKGILNHGTLTFAVKFGLDKSLHCYPSQQPSSIGEDIFKLFDDEESTDVSFEVKNRVFHAHKCILKVRSPALAELPCQSTISNPRFLGS</sequence>